<dbReference type="OrthoDB" id="10458779at2759"/>
<organism evidence="1 2">
    <name type="scientific">Vigna angularis var. angularis</name>
    <dbReference type="NCBI Taxonomy" id="157739"/>
    <lineage>
        <taxon>Eukaryota</taxon>
        <taxon>Viridiplantae</taxon>
        <taxon>Streptophyta</taxon>
        <taxon>Embryophyta</taxon>
        <taxon>Tracheophyta</taxon>
        <taxon>Spermatophyta</taxon>
        <taxon>Magnoliopsida</taxon>
        <taxon>eudicotyledons</taxon>
        <taxon>Gunneridae</taxon>
        <taxon>Pentapetalae</taxon>
        <taxon>rosids</taxon>
        <taxon>fabids</taxon>
        <taxon>Fabales</taxon>
        <taxon>Fabaceae</taxon>
        <taxon>Papilionoideae</taxon>
        <taxon>50 kb inversion clade</taxon>
        <taxon>NPAAA clade</taxon>
        <taxon>indigoferoid/millettioid clade</taxon>
        <taxon>Phaseoleae</taxon>
        <taxon>Vigna</taxon>
    </lineage>
</organism>
<evidence type="ECO:0000313" key="2">
    <source>
        <dbReference type="Proteomes" id="UP000291084"/>
    </source>
</evidence>
<dbReference type="EMBL" id="AP015043">
    <property type="protein sequence ID" value="BAU00340.1"/>
    <property type="molecule type" value="Genomic_DNA"/>
</dbReference>
<proteinExistence type="predicted"/>
<protein>
    <submittedName>
        <fullName evidence="1">Uncharacterized protein</fullName>
    </submittedName>
</protein>
<keyword evidence="2" id="KW-1185">Reference proteome</keyword>
<name>A0A0S3T5W1_PHAAN</name>
<sequence>RKRPVTGRKTHLICRTDKTKHTSLLFSSLIYHSLPILSHASSFPSLSDNNNEEKKKTLLHTSFSFSPSTHDHRHQQYKLTFPPSHAAQIRAEVVVSFLRRIAM</sequence>
<feature type="non-terminal residue" evidence="1">
    <location>
        <position position="1"/>
    </location>
</feature>
<dbReference type="AlphaFoldDB" id="A0A0S3T5W1"/>
<dbReference type="Proteomes" id="UP000291084">
    <property type="component" value="Chromosome 10"/>
</dbReference>
<gene>
    <name evidence="1" type="primary">Vigan.10G192600</name>
    <name evidence="1" type="ORF">VIGAN_10192600</name>
</gene>
<reference evidence="1 2" key="1">
    <citation type="journal article" date="2015" name="Sci. Rep.">
        <title>The power of single molecule real-time sequencing technology in the de novo assembly of a eukaryotic genome.</title>
        <authorList>
            <person name="Sakai H."/>
            <person name="Naito K."/>
            <person name="Ogiso-Tanaka E."/>
            <person name="Takahashi Y."/>
            <person name="Iseki K."/>
            <person name="Muto C."/>
            <person name="Satou K."/>
            <person name="Teruya K."/>
            <person name="Shiroma A."/>
            <person name="Shimoji M."/>
            <person name="Hirano T."/>
            <person name="Itoh T."/>
            <person name="Kaga A."/>
            <person name="Tomooka N."/>
        </authorList>
    </citation>
    <scope>NUCLEOTIDE SEQUENCE [LARGE SCALE GENOMIC DNA]</scope>
    <source>
        <strain evidence="2">cv. Shumari</strain>
    </source>
</reference>
<accession>A0A0S3T5W1</accession>
<evidence type="ECO:0000313" key="1">
    <source>
        <dbReference type="EMBL" id="BAU00340.1"/>
    </source>
</evidence>